<evidence type="ECO:0000256" key="1">
    <source>
        <dbReference type="ARBA" id="ARBA00004123"/>
    </source>
</evidence>
<dbReference type="PANTHER" id="PTHR16062">
    <property type="entry name" value="SWI/SNF-RELATED"/>
    <property type="match status" value="1"/>
</dbReference>
<reference evidence="12 13" key="1">
    <citation type="journal article" date="2019" name="Nat. Ecol. Evol.">
        <title>Megaphylogeny resolves global patterns of mushroom evolution.</title>
        <authorList>
            <person name="Varga T."/>
            <person name="Krizsan K."/>
            <person name="Foldi C."/>
            <person name="Dima B."/>
            <person name="Sanchez-Garcia M."/>
            <person name="Sanchez-Ramirez S."/>
            <person name="Szollosi G.J."/>
            <person name="Szarkandi J.G."/>
            <person name="Papp V."/>
            <person name="Albert L."/>
            <person name="Andreopoulos W."/>
            <person name="Angelini C."/>
            <person name="Antonin V."/>
            <person name="Barry K.W."/>
            <person name="Bougher N.L."/>
            <person name="Buchanan P."/>
            <person name="Buyck B."/>
            <person name="Bense V."/>
            <person name="Catcheside P."/>
            <person name="Chovatia M."/>
            <person name="Cooper J."/>
            <person name="Damon W."/>
            <person name="Desjardin D."/>
            <person name="Finy P."/>
            <person name="Geml J."/>
            <person name="Haridas S."/>
            <person name="Hughes K."/>
            <person name="Justo A."/>
            <person name="Karasinski D."/>
            <person name="Kautmanova I."/>
            <person name="Kiss B."/>
            <person name="Kocsube S."/>
            <person name="Kotiranta H."/>
            <person name="LaButti K.M."/>
            <person name="Lechner B.E."/>
            <person name="Liimatainen K."/>
            <person name="Lipzen A."/>
            <person name="Lukacs Z."/>
            <person name="Mihaltcheva S."/>
            <person name="Morgado L.N."/>
            <person name="Niskanen T."/>
            <person name="Noordeloos M.E."/>
            <person name="Ohm R.A."/>
            <person name="Ortiz-Santana B."/>
            <person name="Ovrebo C."/>
            <person name="Racz N."/>
            <person name="Riley R."/>
            <person name="Savchenko A."/>
            <person name="Shiryaev A."/>
            <person name="Soop K."/>
            <person name="Spirin V."/>
            <person name="Szebenyi C."/>
            <person name="Tomsovsky M."/>
            <person name="Tulloss R.E."/>
            <person name="Uehling J."/>
            <person name="Grigoriev I.V."/>
            <person name="Vagvolgyi C."/>
            <person name="Papp T."/>
            <person name="Martin F.M."/>
            <person name="Miettinen O."/>
            <person name="Hibbett D.S."/>
            <person name="Nagy L.G."/>
        </authorList>
    </citation>
    <scope>NUCLEOTIDE SEQUENCE [LARGE SCALE GENOMIC DNA]</scope>
    <source>
        <strain evidence="12 13">CBS 962.96</strain>
    </source>
</reference>
<dbReference type="PROSITE" id="PS51038">
    <property type="entry name" value="BAH"/>
    <property type="match status" value="1"/>
</dbReference>
<accession>A0A4V4HIN5</accession>
<dbReference type="SMART" id="SM00439">
    <property type="entry name" value="BAH"/>
    <property type="match status" value="1"/>
</dbReference>
<dbReference type="SMART" id="SM00297">
    <property type="entry name" value="BROMO"/>
    <property type="match status" value="2"/>
</dbReference>
<dbReference type="Gene3D" id="1.20.920.10">
    <property type="entry name" value="Bromodomain-like"/>
    <property type="match status" value="2"/>
</dbReference>
<feature type="region of interest" description="Disordered" evidence="9">
    <location>
        <begin position="385"/>
        <end position="418"/>
    </location>
</feature>
<feature type="region of interest" description="Disordered" evidence="9">
    <location>
        <begin position="780"/>
        <end position="856"/>
    </location>
</feature>
<gene>
    <name evidence="12" type="ORF">K435DRAFT_742310</name>
</gene>
<evidence type="ECO:0000256" key="7">
    <source>
        <dbReference type="ARBA" id="ARBA00023242"/>
    </source>
</evidence>
<organism evidence="12 13">
    <name type="scientific">Dendrothele bispora (strain CBS 962.96)</name>
    <dbReference type="NCBI Taxonomy" id="1314807"/>
    <lineage>
        <taxon>Eukaryota</taxon>
        <taxon>Fungi</taxon>
        <taxon>Dikarya</taxon>
        <taxon>Basidiomycota</taxon>
        <taxon>Agaricomycotina</taxon>
        <taxon>Agaricomycetes</taxon>
        <taxon>Agaricomycetidae</taxon>
        <taxon>Agaricales</taxon>
        <taxon>Agaricales incertae sedis</taxon>
        <taxon>Dendrothele</taxon>
    </lineage>
</organism>
<dbReference type="InterPro" id="IPR043151">
    <property type="entry name" value="BAH_sf"/>
</dbReference>
<dbReference type="OrthoDB" id="1742084at2759"/>
<dbReference type="Proteomes" id="UP000297245">
    <property type="component" value="Unassembled WGS sequence"/>
</dbReference>
<evidence type="ECO:0000259" key="11">
    <source>
        <dbReference type="PROSITE" id="PS51038"/>
    </source>
</evidence>
<dbReference type="Pfam" id="PF01426">
    <property type="entry name" value="BAH"/>
    <property type="match status" value="1"/>
</dbReference>
<dbReference type="Gene3D" id="2.30.30.490">
    <property type="match status" value="1"/>
</dbReference>
<evidence type="ECO:0000256" key="6">
    <source>
        <dbReference type="ARBA" id="ARBA00023163"/>
    </source>
</evidence>
<protein>
    <recommendedName>
        <fullName evidence="14">BAH-domain-containing protein</fullName>
    </recommendedName>
</protein>
<feature type="compositionally biased region" description="Low complexity" evidence="9">
    <location>
        <begin position="389"/>
        <end position="407"/>
    </location>
</feature>
<dbReference type="CDD" id="cd04717">
    <property type="entry name" value="BAH_polybromo"/>
    <property type="match status" value="1"/>
</dbReference>
<feature type="domain" description="BAH" evidence="11">
    <location>
        <begin position="437"/>
        <end position="562"/>
    </location>
</feature>
<keyword evidence="6" id="KW-0804">Transcription</keyword>
<keyword evidence="2" id="KW-0677">Repeat</keyword>
<comment type="subcellular location">
    <subcellularLocation>
        <location evidence="1">Nucleus</location>
    </subcellularLocation>
</comment>
<feature type="compositionally biased region" description="Acidic residues" evidence="9">
    <location>
        <begin position="787"/>
        <end position="796"/>
    </location>
</feature>
<keyword evidence="3" id="KW-0156">Chromatin regulator</keyword>
<keyword evidence="4" id="KW-0805">Transcription regulation</keyword>
<keyword evidence="7" id="KW-0539">Nucleus</keyword>
<name>A0A4V4HIN5_DENBC</name>
<dbReference type="SUPFAM" id="SSF47370">
    <property type="entry name" value="Bromodomain"/>
    <property type="match status" value="2"/>
</dbReference>
<dbReference type="AlphaFoldDB" id="A0A4V4HIN5"/>
<dbReference type="InterPro" id="IPR001487">
    <property type="entry name" value="Bromodomain"/>
</dbReference>
<keyword evidence="13" id="KW-1185">Reference proteome</keyword>
<sequence>MTVTAAQKTAIEEVIRAIVSVTAQRKRQLAGMFMVLVDRNDYPEYFDIIPEPRAIDSIRDSLQKNQYKDPLDVYMDLSLVFWNALYYNEPGSQISSDAEKLKKTLESEWSKRSSTLPQPRSFSPPPSSAQKIHKQVEGKTASTSGLNTAKRAVPATASTRSSSQVSATPVAPNSTLPVAMAAATSTNVDRDVDTMSDGQADDGNEGMGNDSNEGMGDGGMEEMERDGASDEIVKVLERSLPPWPGFEEFGWMEEGNNVKYMELVQAVKSHKDVLGNRLSTSLDNVPDQLDNPTATSTELLSLKIIETKIKDGLYTSPKLFDKDMMLLFEKSRRWYEIGTESYGRVLILQRLYQALTSVHFSPPSGPPYVSQTHFAALKAGPGNVRPVHSHSVQDASSSSQGNSAGSSRTQQLATGVTTHRVPTKDRNFVSEVNYKGWNIKLADWVHLSNPDDPSKPIIGQVFRCWMSEEESKRGQVGLTVSWYYRPEQTFHPPSRPFWDNEIFKTSHFADHPIPDLIEKIACQFTARHIRGRPKAPYWYPGWPLYVCDSRYNDRDRVFVRIKNWNSCIPEEMRKREDWMPIYGFERVVFPRRNASPFLSGNGKAAVKGPGGLLDEPAVDENDGNKSRSRRGGGMNAGDPGPSKGLFVGNTASHTGTTGQPGYGTLGTGGSGTGNSTLPTNYSVAAYGQTAYTGYPGYGYAAQQQSKKPTVDRTVLTAAGGVALGANAQVEKLTAELTRHFDRSPETNEMLWFPSPPSNVPRIPTPKYSLKYLNWLAKKRKRERGESVEEGADDVIQEDGLPNGNDSREAIDHDMDVDGAGPSGDGHKDSTRPTKRSRTTVPSLSVPERPKIKVPPTVTETLASFREELANLKKNHAEGEVVL</sequence>
<dbReference type="PANTHER" id="PTHR16062:SF21">
    <property type="entry name" value="CHROMATIN STRUCTURE-REMODELING COMPLEX SUBUNIT RSC1-RELATED"/>
    <property type="match status" value="1"/>
</dbReference>
<evidence type="ECO:0000313" key="13">
    <source>
        <dbReference type="Proteomes" id="UP000297245"/>
    </source>
</evidence>
<dbReference type="GO" id="GO:0006368">
    <property type="term" value="P:transcription elongation by RNA polymerase II"/>
    <property type="evidence" value="ECO:0007669"/>
    <property type="project" value="TreeGrafter"/>
</dbReference>
<evidence type="ECO:0000256" key="3">
    <source>
        <dbReference type="ARBA" id="ARBA00022853"/>
    </source>
</evidence>
<dbReference type="CDD" id="cd04369">
    <property type="entry name" value="Bromodomain"/>
    <property type="match status" value="2"/>
</dbReference>
<evidence type="ECO:0000259" key="10">
    <source>
        <dbReference type="PROSITE" id="PS50014"/>
    </source>
</evidence>
<feature type="region of interest" description="Disordered" evidence="9">
    <location>
        <begin position="109"/>
        <end position="171"/>
    </location>
</feature>
<feature type="compositionally biased region" description="Polar residues" evidence="9">
    <location>
        <begin position="156"/>
        <end position="171"/>
    </location>
</feature>
<dbReference type="InterPro" id="IPR036427">
    <property type="entry name" value="Bromodomain-like_sf"/>
</dbReference>
<evidence type="ECO:0000313" key="12">
    <source>
        <dbReference type="EMBL" id="THV07276.1"/>
    </source>
</evidence>
<dbReference type="GO" id="GO:0016586">
    <property type="term" value="C:RSC-type complex"/>
    <property type="evidence" value="ECO:0007669"/>
    <property type="project" value="InterPro"/>
</dbReference>
<proteinExistence type="predicted"/>
<dbReference type="Pfam" id="PF00439">
    <property type="entry name" value="Bromodomain"/>
    <property type="match status" value="2"/>
</dbReference>
<feature type="compositionally biased region" description="Polar residues" evidence="9">
    <location>
        <begin position="408"/>
        <end position="417"/>
    </location>
</feature>
<evidence type="ECO:0000256" key="2">
    <source>
        <dbReference type="ARBA" id="ARBA00022737"/>
    </source>
</evidence>
<dbReference type="InterPro" id="IPR001025">
    <property type="entry name" value="BAH_dom"/>
</dbReference>
<dbReference type="PRINTS" id="PR00503">
    <property type="entry name" value="BROMODOMAIN"/>
</dbReference>
<feature type="domain" description="Bromo" evidence="10">
    <location>
        <begin position="25"/>
        <end position="95"/>
    </location>
</feature>
<dbReference type="PROSITE" id="PS50014">
    <property type="entry name" value="BROMODOMAIN_2"/>
    <property type="match status" value="1"/>
</dbReference>
<dbReference type="EMBL" id="ML179038">
    <property type="protein sequence ID" value="THV07276.1"/>
    <property type="molecule type" value="Genomic_DNA"/>
</dbReference>
<feature type="region of interest" description="Disordered" evidence="9">
    <location>
        <begin position="185"/>
        <end position="214"/>
    </location>
</feature>
<dbReference type="GO" id="GO:0006338">
    <property type="term" value="P:chromatin remodeling"/>
    <property type="evidence" value="ECO:0007669"/>
    <property type="project" value="InterPro"/>
</dbReference>
<keyword evidence="5 8" id="KW-0103">Bromodomain</keyword>
<evidence type="ECO:0000256" key="8">
    <source>
        <dbReference type="PROSITE-ProRule" id="PRU00035"/>
    </source>
</evidence>
<feature type="compositionally biased region" description="Basic and acidic residues" evidence="9">
    <location>
        <begin position="805"/>
        <end position="815"/>
    </location>
</feature>
<dbReference type="GO" id="GO:0003682">
    <property type="term" value="F:chromatin binding"/>
    <property type="evidence" value="ECO:0007669"/>
    <property type="project" value="InterPro"/>
</dbReference>
<evidence type="ECO:0000256" key="4">
    <source>
        <dbReference type="ARBA" id="ARBA00023015"/>
    </source>
</evidence>
<dbReference type="InterPro" id="IPR037382">
    <property type="entry name" value="Rsc/polybromo"/>
</dbReference>
<evidence type="ECO:0000256" key="5">
    <source>
        <dbReference type="ARBA" id="ARBA00023117"/>
    </source>
</evidence>
<evidence type="ECO:0000256" key="9">
    <source>
        <dbReference type="SAM" id="MobiDB-lite"/>
    </source>
</evidence>
<feature type="region of interest" description="Disordered" evidence="9">
    <location>
        <begin position="600"/>
        <end position="662"/>
    </location>
</feature>
<evidence type="ECO:0008006" key="14">
    <source>
        <dbReference type="Google" id="ProtNLM"/>
    </source>
</evidence>